<reference evidence="1 2" key="1">
    <citation type="journal article" date="2020" name="Microb. Genom.">
        <title>Genetic diversity of clinical and environmental Mucorales isolates obtained from an investigation of mucormycosis cases among solid organ transplant recipients.</title>
        <authorList>
            <person name="Nguyen M.H."/>
            <person name="Kaul D."/>
            <person name="Muto C."/>
            <person name="Cheng S.J."/>
            <person name="Richter R.A."/>
            <person name="Bruno V.M."/>
            <person name="Liu G."/>
            <person name="Beyhan S."/>
            <person name="Sundermann A.J."/>
            <person name="Mounaud S."/>
            <person name="Pasculle A.W."/>
            <person name="Nierman W.C."/>
            <person name="Driscoll E."/>
            <person name="Cumbie R."/>
            <person name="Clancy C.J."/>
            <person name="Dupont C.L."/>
        </authorList>
    </citation>
    <scope>NUCLEOTIDE SEQUENCE [LARGE SCALE GENOMIC DNA]</scope>
    <source>
        <strain evidence="1 2">GL24</strain>
    </source>
</reference>
<accession>A0A9P6YK29</accession>
<sequence>MQGPIRSAEYADYIGCPQSVAQRERRVEIAARRRVQVVVGDGAQHLERRIAAADAVGGVLAVEDVVHADGAFDVARELVGQLRVEQHVGIQFLVELVGLVVVHARLAHILRRHVPQDGGGGAPGHAGVGQPLRGQRHGLAGQVHAGVGAGAELRFHPGHVCIQRHAAGNGGAAFQFDALAAGRVQVGVGAGARATHAVGQRVVLDLVGQVIAEVRQAGAARCRLPRHPDFLVGGRLRGQRVLHRQQFVGVGQAEAAADLAVHAEAGGQVLAHAQVPGGQVVAAVGRGARPAQHVQVVGRILAAHAGRHIGGVGGADLAFGEGPVLVLARLPLGRLEVVVGVLVGGGLGFLRVSAEDEAVAAVDRQAIAHAGDVLFQLLVAQGVAETVE</sequence>
<evidence type="ECO:0000313" key="2">
    <source>
        <dbReference type="Proteomes" id="UP000740926"/>
    </source>
</evidence>
<proteinExistence type="predicted"/>
<evidence type="ECO:0000313" key="1">
    <source>
        <dbReference type="EMBL" id="KAG1550275.1"/>
    </source>
</evidence>
<comment type="caution">
    <text evidence="1">The sequence shown here is derived from an EMBL/GenBank/DDBJ whole genome shotgun (WGS) entry which is preliminary data.</text>
</comment>
<protein>
    <submittedName>
        <fullName evidence="1">Uncharacterized protein</fullName>
    </submittedName>
</protein>
<dbReference type="AlphaFoldDB" id="A0A9P6YK29"/>
<organism evidence="1 2">
    <name type="scientific">Rhizopus delemar</name>
    <dbReference type="NCBI Taxonomy" id="936053"/>
    <lineage>
        <taxon>Eukaryota</taxon>
        <taxon>Fungi</taxon>
        <taxon>Fungi incertae sedis</taxon>
        <taxon>Mucoromycota</taxon>
        <taxon>Mucoromycotina</taxon>
        <taxon>Mucoromycetes</taxon>
        <taxon>Mucorales</taxon>
        <taxon>Mucorineae</taxon>
        <taxon>Rhizopodaceae</taxon>
        <taxon>Rhizopus</taxon>
    </lineage>
</organism>
<name>A0A9P6YK29_9FUNG</name>
<keyword evidence="2" id="KW-1185">Reference proteome</keyword>
<gene>
    <name evidence="1" type="ORF">G6F50_013291</name>
</gene>
<dbReference type="EMBL" id="JAANIU010005079">
    <property type="protein sequence ID" value="KAG1550275.1"/>
    <property type="molecule type" value="Genomic_DNA"/>
</dbReference>
<dbReference type="Proteomes" id="UP000740926">
    <property type="component" value="Unassembled WGS sequence"/>
</dbReference>